<feature type="transmembrane region" description="Helical" evidence="2">
    <location>
        <begin position="131"/>
        <end position="147"/>
    </location>
</feature>
<reference evidence="3 5" key="1">
    <citation type="submission" date="2019-05" db="EMBL/GenBank/DDBJ databases">
        <title>Emergence of the Ug99 lineage of the wheat stem rust pathogen through somatic hybridization.</title>
        <authorList>
            <person name="Li F."/>
            <person name="Upadhyaya N.M."/>
            <person name="Sperschneider J."/>
            <person name="Matny O."/>
            <person name="Nguyen-Phuc H."/>
            <person name="Mago R."/>
            <person name="Raley C."/>
            <person name="Miller M.E."/>
            <person name="Silverstein K.A.T."/>
            <person name="Henningsen E."/>
            <person name="Hirsch C.D."/>
            <person name="Visser B."/>
            <person name="Pretorius Z.A."/>
            <person name="Steffenson B.J."/>
            <person name="Schwessinger B."/>
            <person name="Dodds P.N."/>
            <person name="Figueroa M."/>
        </authorList>
    </citation>
    <scope>NUCLEOTIDE SEQUENCE [LARGE SCALE GENOMIC DNA]</scope>
    <source>
        <strain evidence="3 5">Ug99</strain>
    </source>
</reference>
<proteinExistence type="predicted"/>
<protein>
    <submittedName>
        <fullName evidence="3">Uncharacterized protein</fullName>
    </submittedName>
</protein>
<feature type="region of interest" description="Disordered" evidence="1">
    <location>
        <begin position="422"/>
        <end position="454"/>
    </location>
</feature>
<comment type="caution">
    <text evidence="3">The sequence shown here is derived from an EMBL/GenBank/DDBJ whole genome shotgun (WGS) entry which is preliminary data.</text>
</comment>
<dbReference type="Proteomes" id="UP000325313">
    <property type="component" value="Unassembled WGS sequence"/>
</dbReference>
<feature type="transmembrane region" description="Helical" evidence="2">
    <location>
        <begin position="159"/>
        <end position="184"/>
    </location>
</feature>
<evidence type="ECO:0000313" key="3">
    <source>
        <dbReference type="EMBL" id="KAA1078846.1"/>
    </source>
</evidence>
<feature type="compositionally biased region" description="Polar residues" evidence="1">
    <location>
        <begin position="440"/>
        <end position="454"/>
    </location>
</feature>
<evidence type="ECO:0000256" key="1">
    <source>
        <dbReference type="SAM" id="MobiDB-lite"/>
    </source>
</evidence>
<feature type="region of interest" description="Disordered" evidence="1">
    <location>
        <begin position="379"/>
        <end position="399"/>
    </location>
</feature>
<keyword evidence="2" id="KW-0472">Membrane</keyword>
<evidence type="ECO:0000313" key="4">
    <source>
        <dbReference type="EMBL" id="KAA1132799.1"/>
    </source>
</evidence>
<feature type="transmembrane region" description="Helical" evidence="2">
    <location>
        <begin position="247"/>
        <end position="273"/>
    </location>
</feature>
<name>A0A5B0MS53_PUCGR</name>
<feature type="transmembrane region" description="Helical" evidence="2">
    <location>
        <begin position="44"/>
        <end position="64"/>
    </location>
</feature>
<dbReference type="EMBL" id="VDEP01000076">
    <property type="protein sequence ID" value="KAA1132799.1"/>
    <property type="molecule type" value="Genomic_DNA"/>
</dbReference>
<keyword evidence="2" id="KW-0812">Transmembrane</keyword>
<sequence>MSETTKLLHFIARLPPNVNPYNATANKLEEMIRSPPSPLWSRRLRIVVLVLYCIIFAQAVYLLYQRIKIHRSAKLKYNRVGLLVINISDSSALAYFVYAPLTIYVLLVVIAMDRGYLIDESPMLCVFGHKFIAIVLGSWGTHGQLSLESDYWLTERLKIAIKWGVSTFFLICAFGPIPFISWLYTQAYRDLHKIETVIHSVAAKLRAEGKTYDPTNFHSFKLLSLLLPASDLAPLNDRLKSALTTSTVIYCMIITCLISIYIPLLTISLRALYKQSVSQAKIDAAMGSSGGSKPSRISRKLHRERQRLVFHALCVFVSTAVHLPPTAWKVFHSKGDFLHNVAYKEVTHQGLMAPLAFTGNFILLLLNFHSHQIRSDRKNRMQKATFGSGSQEEGGLPPARRTGIRTLFLSQTDDAEISLQNVTEKTEEDGQSEEKYHPNYSASPPGYTSTSLAGIKIKQSTFSTTT</sequence>
<dbReference type="AlphaFoldDB" id="A0A5B0MS53"/>
<dbReference type="EMBL" id="VDEP01000446">
    <property type="protein sequence ID" value="KAA1078846.1"/>
    <property type="molecule type" value="Genomic_DNA"/>
</dbReference>
<gene>
    <name evidence="3" type="ORF">PGTUg99_008202</name>
    <name evidence="4" type="ORF">PGTUg99_016061</name>
</gene>
<feature type="transmembrane region" description="Helical" evidence="2">
    <location>
        <begin position="92"/>
        <end position="111"/>
    </location>
</feature>
<organism evidence="3 5">
    <name type="scientific">Puccinia graminis f. sp. tritici</name>
    <dbReference type="NCBI Taxonomy" id="56615"/>
    <lineage>
        <taxon>Eukaryota</taxon>
        <taxon>Fungi</taxon>
        <taxon>Dikarya</taxon>
        <taxon>Basidiomycota</taxon>
        <taxon>Pucciniomycotina</taxon>
        <taxon>Pucciniomycetes</taxon>
        <taxon>Pucciniales</taxon>
        <taxon>Pucciniaceae</taxon>
        <taxon>Puccinia</taxon>
    </lineage>
</organism>
<keyword evidence="2" id="KW-1133">Transmembrane helix</keyword>
<evidence type="ECO:0000256" key="2">
    <source>
        <dbReference type="SAM" id="Phobius"/>
    </source>
</evidence>
<evidence type="ECO:0000313" key="5">
    <source>
        <dbReference type="Proteomes" id="UP000325313"/>
    </source>
</evidence>
<feature type="transmembrane region" description="Helical" evidence="2">
    <location>
        <begin position="308"/>
        <end position="331"/>
    </location>
</feature>
<accession>A0A5B0MS53</accession>
<feature type="transmembrane region" description="Helical" evidence="2">
    <location>
        <begin position="351"/>
        <end position="368"/>
    </location>
</feature>